<keyword evidence="16" id="KW-1185">Reference proteome</keyword>
<evidence type="ECO:0000256" key="9">
    <source>
        <dbReference type="ARBA" id="ARBA00033102"/>
    </source>
</evidence>
<comment type="subunit">
    <text evidence="4">Hexamer formed by 3 homodimers.</text>
</comment>
<evidence type="ECO:0000259" key="13">
    <source>
        <dbReference type="Pfam" id="PF01729"/>
    </source>
</evidence>
<keyword evidence="6" id="KW-0662">Pyridine nucleotide biosynthesis</keyword>
<sequence length="282" mass="31408">MNKLKLKQQLEHFFIEDIGYQDLTTESIFDERHGKIIVISKSEGYFCGEDIITYGFKLFNPTIDVNVSVHDGENIYLGQTLAQIVGPIIELLQAERVILNLIQRLSGITTKTKMATELLNGSPTKITDTRKTTPGLRMLEKYAVKQGGGSNHRFGLDDAVMIKDNHINFCGSISDAVHKVRDHVGHMVKIEVEAENQEQVKEAVSAKADCILLDNMTPQEISNSLKLIPNSILTEASGGIQLNDLPEYAHLGLDVISLGCLTHQIESLDISAEVYFEDRKEI</sequence>
<dbReference type="FunFam" id="3.90.1170.20:FF:000001">
    <property type="entry name" value="Nicotinate-nucleotide diphosphorylase (Carboxylating)"/>
    <property type="match status" value="1"/>
</dbReference>
<dbReference type="NCBIfam" id="TIGR00078">
    <property type="entry name" value="nadC"/>
    <property type="match status" value="1"/>
</dbReference>
<dbReference type="CDD" id="cd01572">
    <property type="entry name" value="QPRTase"/>
    <property type="match status" value="1"/>
</dbReference>
<dbReference type="GO" id="GO:0009435">
    <property type="term" value="P:NAD+ biosynthetic process"/>
    <property type="evidence" value="ECO:0007669"/>
    <property type="project" value="UniProtKB-UniPathway"/>
</dbReference>
<dbReference type="GO" id="GO:0004514">
    <property type="term" value="F:nicotinate-nucleotide diphosphorylase (carboxylating) activity"/>
    <property type="evidence" value="ECO:0007669"/>
    <property type="project" value="UniProtKB-EC"/>
</dbReference>
<reference evidence="15 16" key="1">
    <citation type="submission" date="2019-03" db="EMBL/GenBank/DDBJ databases">
        <authorList>
            <person name="He R.-H."/>
        </authorList>
    </citation>
    <scope>NUCLEOTIDE SEQUENCE [LARGE SCALE GENOMIC DNA]</scope>
    <source>
        <strain evidence="16">SH 714</strain>
    </source>
</reference>
<comment type="pathway">
    <text evidence="2">Cofactor biosynthesis; NAD(+) biosynthesis; nicotinate D-ribonucleotide from quinolinate: step 1/1.</text>
</comment>
<dbReference type="PIRSF" id="PIRSF006250">
    <property type="entry name" value="NadC_ModD"/>
    <property type="match status" value="1"/>
</dbReference>
<proteinExistence type="inferred from homology"/>
<evidence type="ECO:0000313" key="16">
    <source>
        <dbReference type="Proteomes" id="UP000297975"/>
    </source>
</evidence>
<dbReference type="OrthoDB" id="9782546at2"/>
<evidence type="ECO:0000256" key="7">
    <source>
        <dbReference type="ARBA" id="ARBA00022676"/>
    </source>
</evidence>
<evidence type="ECO:0000259" key="14">
    <source>
        <dbReference type="Pfam" id="PF02749"/>
    </source>
</evidence>
<evidence type="ECO:0000256" key="4">
    <source>
        <dbReference type="ARBA" id="ARBA00011218"/>
    </source>
</evidence>
<evidence type="ECO:0000256" key="1">
    <source>
        <dbReference type="ARBA" id="ARBA00003237"/>
    </source>
</evidence>
<dbReference type="UniPathway" id="UPA00253">
    <property type="reaction ID" value="UER00331"/>
</dbReference>
<dbReference type="SUPFAM" id="SSF54675">
    <property type="entry name" value="Nicotinate/Quinolinate PRTase N-terminal domain-like"/>
    <property type="match status" value="1"/>
</dbReference>
<evidence type="ECO:0000256" key="6">
    <source>
        <dbReference type="ARBA" id="ARBA00022642"/>
    </source>
</evidence>
<dbReference type="GO" id="GO:0005737">
    <property type="term" value="C:cytoplasm"/>
    <property type="evidence" value="ECO:0007669"/>
    <property type="project" value="TreeGrafter"/>
</dbReference>
<dbReference type="FunFam" id="3.20.20.70:FF:000030">
    <property type="entry name" value="Nicotinate-nucleotide pyrophosphorylase, carboxylating"/>
    <property type="match status" value="1"/>
</dbReference>
<dbReference type="Pfam" id="PF02749">
    <property type="entry name" value="QRPTase_N"/>
    <property type="match status" value="1"/>
</dbReference>
<accession>A0A4Y8ISH0</accession>
<dbReference type="InterPro" id="IPR002638">
    <property type="entry name" value="Quinolinate_PRibosylTrfase_C"/>
</dbReference>
<dbReference type="InterPro" id="IPR004393">
    <property type="entry name" value="NadC"/>
</dbReference>
<evidence type="ECO:0000313" key="15">
    <source>
        <dbReference type="EMBL" id="TFB23873.1"/>
    </source>
</evidence>
<evidence type="ECO:0000256" key="10">
    <source>
        <dbReference type="ARBA" id="ARBA00047445"/>
    </source>
</evidence>
<evidence type="ECO:0000256" key="3">
    <source>
        <dbReference type="ARBA" id="ARBA00009400"/>
    </source>
</evidence>
<evidence type="ECO:0000256" key="12">
    <source>
        <dbReference type="PIRNR" id="PIRNR006250"/>
    </source>
</evidence>
<dbReference type="InterPro" id="IPR037128">
    <property type="entry name" value="Quinolinate_PRibosylTase_N_sf"/>
</dbReference>
<evidence type="ECO:0000256" key="5">
    <source>
        <dbReference type="ARBA" id="ARBA00011944"/>
    </source>
</evidence>
<dbReference type="PANTHER" id="PTHR32179:SF3">
    <property type="entry name" value="NICOTINATE-NUCLEOTIDE PYROPHOSPHORYLASE [CARBOXYLATING]"/>
    <property type="match status" value="1"/>
</dbReference>
<evidence type="ECO:0000256" key="2">
    <source>
        <dbReference type="ARBA" id="ARBA00004893"/>
    </source>
</evidence>
<dbReference type="InterPro" id="IPR022412">
    <property type="entry name" value="Quinolinate_PRibosylTrfase_N"/>
</dbReference>
<dbReference type="GO" id="GO:0034213">
    <property type="term" value="P:quinolinate catabolic process"/>
    <property type="evidence" value="ECO:0007669"/>
    <property type="project" value="TreeGrafter"/>
</dbReference>
<dbReference type="Gene3D" id="3.20.20.70">
    <property type="entry name" value="Aldolase class I"/>
    <property type="match status" value="1"/>
</dbReference>
<dbReference type="EMBL" id="SOPW01000003">
    <property type="protein sequence ID" value="TFB23873.1"/>
    <property type="molecule type" value="Genomic_DNA"/>
</dbReference>
<comment type="function">
    <text evidence="1">Involved in the catabolism of quinolinic acid (QA).</text>
</comment>
<evidence type="ECO:0000256" key="11">
    <source>
        <dbReference type="ARBA" id="ARBA00069173"/>
    </source>
</evidence>
<dbReference type="RefSeq" id="WP_134338934.1">
    <property type="nucleotide sequence ID" value="NZ_SOPW01000003.1"/>
</dbReference>
<name>A0A4Y8ISH0_9BACI</name>
<comment type="caution">
    <text evidence="15">The sequence shown here is derived from an EMBL/GenBank/DDBJ whole genome shotgun (WGS) entry which is preliminary data.</text>
</comment>
<feature type="domain" description="Quinolinate phosphoribosyl transferase N-terminal" evidence="14">
    <location>
        <begin position="22"/>
        <end position="106"/>
    </location>
</feature>
<dbReference type="AlphaFoldDB" id="A0A4Y8ISH0"/>
<dbReference type="InterPro" id="IPR013785">
    <property type="entry name" value="Aldolase_TIM"/>
</dbReference>
<dbReference type="Proteomes" id="UP000297975">
    <property type="component" value="Unassembled WGS sequence"/>
</dbReference>
<gene>
    <name evidence="15" type="primary">nadC</name>
    <name evidence="15" type="ORF">E3U55_03395</name>
</gene>
<dbReference type="PANTHER" id="PTHR32179">
    <property type="entry name" value="NICOTINATE-NUCLEOTIDE PYROPHOSPHORYLASE [CARBOXYLATING]"/>
    <property type="match status" value="1"/>
</dbReference>
<dbReference type="InterPro" id="IPR027277">
    <property type="entry name" value="NadC/ModD"/>
</dbReference>
<evidence type="ECO:0000256" key="8">
    <source>
        <dbReference type="ARBA" id="ARBA00022679"/>
    </source>
</evidence>
<organism evidence="15 16">
    <name type="scientific">Filobacillus milosensis</name>
    <dbReference type="NCBI Taxonomy" id="94137"/>
    <lineage>
        <taxon>Bacteria</taxon>
        <taxon>Bacillati</taxon>
        <taxon>Bacillota</taxon>
        <taxon>Bacilli</taxon>
        <taxon>Bacillales</taxon>
        <taxon>Bacillaceae</taxon>
        <taxon>Filobacillus</taxon>
    </lineage>
</organism>
<dbReference type="Gene3D" id="3.90.1170.20">
    <property type="entry name" value="Quinolinate phosphoribosyl transferase, N-terminal domain"/>
    <property type="match status" value="1"/>
</dbReference>
<feature type="domain" description="Quinolinate phosphoribosyl transferase C-terminal" evidence="13">
    <location>
        <begin position="108"/>
        <end position="271"/>
    </location>
</feature>
<comment type="similarity">
    <text evidence="3 12">Belongs to the NadC/ModD family.</text>
</comment>
<dbReference type="EC" id="2.4.2.19" evidence="5"/>
<keyword evidence="8 12" id="KW-0808">Transferase</keyword>
<dbReference type="SUPFAM" id="SSF51690">
    <property type="entry name" value="Nicotinate/Quinolinate PRTase C-terminal domain-like"/>
    <property type="match status" value="1"/>
</dbReference>
<comment type="catalytic activity">
    <reaction evidence="10">
        <text>nicotinate beta-D-ribonucleotide + CO2 + diphosphate = quinolinate + 5-phospho-alpha-D-ribose 1-diphosphate + 2 H(+)</text>
        <dbReference type="Rhea" id="RHEA:12733"/>
        <dbReference type="ChEBI" id="CHEBI:15378"/>
        <dbReference type="ChEBI" id="CHEBI:16526"/>
        <dbReference type="ChEBI" id="CHEBI:29959"/>
        <dbReference type="ChEBI" id="CHEBI:33019"/>
        <dbReference type="ChEBI" id="CHEBI:57502"/>
        <dbReference type="ChEBI" id="CHEBI:58017"/>
        <dbReference type="EC" id="2.4.2.19"/>
    </reaction>
</comment>
<dbReference type="InterPro" id="IPR036068">
    <property type="entry name" value="Nicotinate_pribotase-like_C"/>
</dbReference>
<dbReference type="Pfam" id="PF01729">
    <property type="entry name" value="QRPTase_C"/>
    <property type="match status" value="1"/>
</dbReference>
<keyword evidence="7 12" id="KW-0328">Glycosyltransferase</keyword>
<protein>
    <recommendedName>
        <fullName evidence="11">Probable nicotinate-nucleotide pyrophosphorylase [carboxylating]</fullName>
        <ecNumber evidence="5">2.4.2.19</ecNumber>
    </recommendedName>
    <alternativeName>
        <fullName evidence="9">Quinolinate phosphoribosyltransferase [decarboxylating]</fullName>
    </alternativeName>
</protein>